<dbReference type="InterPro" id="IPR011032">
    <property type="entry name" value="GroES-like_sf"/>
</dbReference>
<dbReference type="Pfam" id="PF08240">
    <property type="entry name" value="ADH_N"/>
    <property type="match status" value="1"/>
</dbReference>
<dbReference type="PANTHER" id="PTHR43677">
    <property type="entry name" value="SHORT-CHAIN DEHYDROGENASE/REDUCTASE"/>
    <property type="match status" value="1"/>
</dbReference>
<keyword evidence="3" id="KW-1185">Reference proteome</keyword>
<dbReference type="InterPro" id="IPR051397">
    <property type="entry name" value="Zn-ADH-like_protein"/>
</dbReference>
<dbReference type="STRING" id="89093.SAMN04488558_10895"/>
<dbReference type="EMBL" id="FOEN01000008">
    <property type="protein sequence ID" value="SEQ33769.1"/>
    <property type="molecule type" value="Genomic_DNA"/>
</dbReference>
<dbReference type="CDD" id="cd05280">
    <property type="entry name" value="MDR_yhdh_yhfp"/>
    <property type="match status" value="1"/>
</dbReference>
<dbReference type="AlphaFoldDB" id="A0A1H9F7C8"/>
<dbReference type="InterPro" id="IPR013154">
    <property type="entry name" value="ADH-like_N"/>
</dbReference>
<dbReference type="Pfam" id="PF00107">
    <property type="entry name" value="ADH_zinc_N"/>
    <property type="match status" value="1"/>
</dbReference>
<name>A0A1H9F7C8_9LACT</name>
<sequence>MKNFKALRVSEHDGEIVHQIETVTREDLHDGDVLVKVHYSSLNYKDMLAVQAKGGVIRSYPMIPGIDFAGVVEESSSDQFKEGQEVIVTGFGTGVSHTGGLAEYAQVPSEWIVPLPQGLSLKDSMVIGTAGFTAALSIEKLEQAGLKGHKDARILVTGSTGGVGSIALQMLKKAGYQNVSALVRKDYQVEVAEKLGADQVLFPDDIPAKARGLAKQAFDYVLDTVGGEVASMLIPQIQYGGAISMCGNAGGVNIDSSVFPFILRGVSLLGVDSVQVPIEDRPALWQRISQEWNVANTQLSQTISLDQVPESLEKLKAGQHLGRTIVEM</sequence>
<dbReference type="Gene3D" id="3.90.180.10">
    <property type="entry name" value="Medium-chain alcohol dehydrogenases, catalytic domain"/>
    <property type="match status" value="1"/>
</dbReference>
<dbReference type="Gene3D" id="3.40.50.720">
    <property type="entry name" value="NAD(P)-binding Rossmann-like Domain"/>
    <property type="match status" value="1"/>
</dbReference>
<accession>A0A1H9F7C8</accession>
<dbReference type="PROSITE" id="PS50206">
    <property type="entry name" value="RHODANESE_3"/>
    <property type="match status" value="1"/>
</dbReference>
<dbReference type="InterPro" id="IPR013149">
    <property type="entry name" value="ADH-like_C"/>
</dbReference>
<dbReference type="OrthoDB" id="9792162at2"/>
<dbReference type="InterPro" id="IPR001763">
    <property type="entry name" value="Rhodanese-like_dom"/>
</dbReference>
<evidence type="ECO:0000259" key="1">
    <source>
        <dbReference type="PROSITE" id="PS50206"/>
    </source>
</evidence>
<gene>
    <name evidence="2" type="ORF">SAMN04488558_10895</name>
</gene>
<evidence type="ECO:0000313" key="2">
    <source>
        <dbReference type="EMBL" id="SEQ33769.1"/>
    </source>
</evidence>
<reference evidence="2 3" key="1">
    <citation type="submission" date="2016-10" db="EMBL/GenBank/DDBJ databases">
        <authorList>
            <person name="de Groot N.N."/>
        </authorList>
    </citation>
    <scope>NUCLEOTIDE SEQUENCE [LARGE SCALE GENOMIC DNA]</scope>
    <source>
        <strain evidence="2 3">DSM 15695</strain>
    </source>
</reference>
<dbReference type="SUPFAM" id="SSF50129">
    <property type="entry name" value="GroES-like"/>
    <property type="match status" value="1"/>
</dbReference>
<dbReference type="Proteomes" id="UP000198833">
    <property type="component" value="Unassembled WGS sequence"/>
</dbReference>
<protein>
    <submittedName>
        <fullName evidence="2">Putative quinone oxidoreductase, YhdH/YhfP family</fullName>
    </submittedName>
</protein>
<proteinExistence type="predicted"/>
<dbReference type="InterPro" id="IPR020843">
    <property type="entry name" value="ER"/>
</dbReference>
<evidence type="ECO:0000313" key="3">
    <source>
        <dbReference type="Proteomes" id="UP000198833"/>
    </source>
</evidence>
<dbReference type="SMART" id="SM00829">
    <property type="entry name" value="PKS_ER"/>
    <property type="match status" value="1"/>
</dbReference>
<dbReference type="InterPro" id="IPR014188">
    <property type="entry name" value="Acrylyl-CoA_reductase_AcuI"/>
</dbReference>
<dbReference type="PANTHER" id="PTHR43677:SF1">
    <property type="entry name" value="ACRYLYL-COA REDUCTASE ACUI-RELATED"/>
    <property type="match status" value="1"/>
</dbReference>
<dbReference type="GO" id="GO:0043957">
    <property type="term" value="F:acryloyl-CoA reductase (NADPH) activity"/>
    <property type="evidence" value="ECO:0007669"/>
    <property type="project" value="TreeGrafter"/>
</dbReference>
<dbReference type="RefSeq" id="WP_092572294.1">
    <property type="nucleotide sequence ID" value="NZ_CP149446.1"/>
</dbReference>
<feature type="domain" description="Rhodanese" evidence="1">
    <location>
        <begin position="139"/>
        <end position="191"/>
    </location>
</feature>
<dbReference type="SUPFAM" id="SSF51735">
    <property type="entry name" value="NAD(P)-binding Rossmann-fold domains"/>
    <property type="match status" value="1"/>
</dbReference>
<dbReference type="NCBIfam" id="TIGR02823">
    <property type="entry name" value="oxido_YhdH"/>
    <property type="match status" value="1"/>
</dbReference>
<organism evidence="2 3">
    <name type="scientific">Ignavigranum ruoffiae</name>
    <dbReference type="NCBI Taxonomy" id="89093"/>
    <lineage>
        <taxon>Bacteria</taxon>
        <taxon>Bacillati</taxon>
        <taxon>Bacillota</taxon>
        <taxon>Bacilli</taxon>
        <taxon>Lactobacillales</taxon>
        <taxon>Aerococcaceae</taxon>
        <taxon>Ignavigranum</taxon>
    </lineage>
</organism>
<dbReference type="InterPro" id="IPR036291">
    <property type="entry name" value="NAD(P)-bd_dom_sf"/>
</dbReference>